<keyword evidence="5 8" id="KW-0255">Endonuclease</keyword>
<dbReference type="InterPro" id="IPR023091">
    <property type="entry name" value="MetalPrtase_cat_dom_sf_prd"/>
</dbReference>
<dbReference type="GO" id="GO:0004222">
    <property type="term" value="F:metalloendopeptidase activity"/>
    <property type="evidence" value="ECO:0007669"/>
    <property type="project" value="InterPro"/>
</dbReference>
<sequence>MVNIIEIKQLNMQYRKQNKPTNILSFPLNFFLKKNKKILGDLVLCKKIIEKEALKYNKPLNSYWAHMIIHGTLHLLGYDHRNNEEKNIMESIENKIMLSLDYDEPYMY</sequence>
<keyword evidence="3 8" id="KW-0540">Nuclease</keyword>
<dbReference type="SUPFAM" id="SSF55486">
    <property type="entry name" value="Metalloproteases ('zincins'), catalytic domain"/>
    <property type="match status" value="1"/>
</dbReference>
<dbReference type="PROSITE" id="PS01306">
    <property type="entry name" value="UPF0054"/>
    <property type="match status" value="1"/>
</dbReference>
<feature type="binding site" evidence="8">
    <location>
        <position position="80"/>
    </location>
    <ligand>
        <name>Zn(2+)</name>
        <dbReference type="ChEBI" id="CHEBI:29105"/>
        <note>catalytic</note>
    </ligand>
</feature>
<dbReference type="Gene3D" id="3.40.390.30">
    <property type="entry name" value="Metalloproteases ('zincins'), catalytic domain"/>
    <property type="match status" value="1"/>
</dbReference>
<dbReference type="InterPro" id="IPR020549">
    <property type="entry name" value="YbeY_CS"/>
</dbReference>
<accession>A0A2U8DFR8</accession>
<gene>
    <name evidence="8 9" type="primary">ybeY</name>
    <name evidence="9" type="ORF">DD681_00830</name>
</gene>
<evidence type="ECO:0000256" key="1">
    <source>
        <dbReference type="ARBA" id="ARBA00010875"/>
    </source>
</evidence>
<keyword evidence="8" id="KW-0698">rRNA processing</keyword>
<dbReference type="HAMAP" id="MF_00009">
    <property type="entry name" value="Endoribonucl_YbeY"/>
    <property type="match status" value="1"/>
</dbReference>
<dbReference type="InterPro" id="IPR002036">
    <property type="entry name" value="YbeY"/>
</dbReference>
<comment type="similarity">
    <text evidence="1 8">Belongs to the endoribonuclease YbeY family.</text>
</comment>
<feature type="binding site" evidence="8">
    <location>
        <position position="74"/>
    </location>
    <ligand>
        <name>Zn(2+)</name>
        <dbReference type="ChEBI" id="CHEBI:29105"/>
        <note>catalytic</note>
    </ligand>
</feature>
<proteinExistence type="inferred from homology"/>
<dbReference type="NCBIfam" id="TIGR00043">
    <property type="entry name" value="rRNA maturation RNase YbeY"/>
    <property type="match status" value="1"/>
</dbReference>
<keyword evidence="8" id="KW-0963">Cytoplasm</keyword>
<keyword evidence="2 8" id="KW-0690">Ribosome biogenesis</keyword>
<dbReference type="GO" id="GO:0005737">
    <property type="term" value="C:cytoplasm"/>
    <property type="evidence" value="ECO:0007669"/>
    <property type="project" value="UniProtKB-SubCell"/>
</dbReference>
<dbReference type="GO" id="GO:0004521">
    <property type="term" value="F:RNA endonuclease activity"/>
    <property type="evidence" value="ECO:0007669"/>
    <property type="project" value="UniProtKB-UniRule"/>
</dbReference>
<comment type="function">
    <text evidence="8">Single strand-specific metallo-endoribonuclease involved in late-stage 70S ribosome quality control and in maturation of the 3' terminus of the 16S rRNA.</text>
</comment>
<reference evidence="9 10" key="1">
    <citation type="submission" date="2018-04" db="EMBL/GenBank/DDBJ databases">
        <title>Genome sequence of Buchnera aphidicola from Melaphis sacchari.</title>
        <authorList>
            <person name="Geib S.M."/>
            <person name="Palmer N.A."/>
            <person name="Sattler S.E."/>
            <person name="Sarath G."/>
        </authorList>
    </citation>
    <scope>NUCLEOTIDE SEQUENCE [LARGE SCALE GENOMIC DNA]</scope>
    <source>
        <strain evidence="9 10">LSU</strain>
    </source>
</reference>
<dbReference type="Proteomes" id="UP000244884">
    <property type="component" value="Chromosome"/>
</dbReference>
<dbReference type="GO" id="GO:0006364">
    <property type="term" value="P:rRNA processing"/>
    <property type="evidence" value="ECO:0007669"/>
    <property type="project" value="UniProtKB-UniRule"/>
</dbReference>
<feature type="binding site" evidence="8">
    <location>
        <position position="70"/>
    </location>
    <ligand>
        <name>Zn(2+)</name>
        <dbReference type="ChEBI" id="CHEBI:29105"/>
        <note>catalytic</note>
    </ligand>
</feature>
<protein>
    <recommendedName>
        <fullName evidence="8">Endoribonuclease YbeY</fullName>
        <ecNumber evidence="8">3.1.-.-</ecNumber>
    </recommendedName>
</protein>
<dbReference type="EMBL" id="CP029161">
    <property type="protein sequence ID" value="AWH90361.1"/>
    <property type="molecule type" value="Genomic_DNA"/>
</dbReference>
<evidence type="ECO:0000256" key="3">
    <source>
        <dbReference type="ARBA" id="ARBA00022722"/>
    </source>
</evidence>
<evidence type="ECO:0000256" key="7">
    <source>
        <dbReference type="ARBA" id="ARBA00022833"/>
    </source>
</evidence>
<evidence type="ECO:0000313" key="9">
    <source>
        <dbReference type="EMBL" id="AWH90361.1"/>
    </source>
</evidence>
<name>A0A2U8DFR8_9GAMM</name>
<dbReference type="GO" id="GO:0008270">
    <property type="term" value="F:zinc ion binding"/>
    <property type="evidence" value="ECO:0007669"/>
    <property type="project" value="UniProtKB-UniRule"/>
</dbReference>
<dbReference type="OrthoDB" id="9807740at2"/>
<dbReference type="PANTHER" id="PTHR46986:SF1">
    <property type="entry name" value="ENDORIBONUCLEASE YBEY, CHLOROPLASTIC"/>
    <property type="match status" value="1"/>
</dbReference>
<evidence type="ECO:0000313" key="10">
    <source>
        <dbReference type="Proteomes" id="UP000244884"/>
    </source>
</evidence>
<evidence type="ECO:0000256" key="8">
    <source>
        <dbReference type="HAMAP-Rule" id="MF_00009"/>
    </source>
</evidence>
<dbReference type="Pfam" id="PF02130">
    <property type="entry name" value="YbeY"/>
    <property type="match status" value="1"/>
</dbReference>
<evidence type="ECO:0000256" key="2">
    <source>
        <dbReference type="ARBA" id="ARBA00022517"/>
    </source>
</evidence>
<evidence type="ECO:0000256" key="6">
    <source>
        <dbReference type="ARBA" id="ARBA00022801"/>
    </source>
</evidence>
<keyword evidence="6 8" id="KW-0378">Hydrolase</keyword>
<dbReference type="PANTHER" id="PTHR46986">
    <property type="entry name" value="ENDORIBONUCLEASE YBEY, CHLOROPLASTIC"/>
    <property type="match status" value="1"/>
</dbReference>
<dbReference type="EC" id="3.1.-.-" evidence="8"/>
<comment type="cofactor">
    <cofactor evidence="8">
        <name>Zn(2+)</name>
        <dbReference type="ChEBI" id="CHEBI:29105"/>
    </cofactor>
    <text evidence="8">Binds 1 zinc ion.</text>
</comment>
<comment type="subcellular location">
    <subcellularLocation>
        <location evidence="8">Cytoplasm</location>
    </subcellularLocation>
</comment>
<organism evidence="9 10">
    <name type="scientific">Buchnera aphidicola</name>
    <name type="common">Melanaphis sacchari</name>
    <dbReference type="NCBI Taxonomy" id="2173854"/>
    <lineage>
        <taxon>Bacteria</taxon>
        <taxon>Pseudomonadati</taxon>
        <taxon>Pseudomonadota</taxon>
        <taxon>Gammaproteobacteria</taxon>
        <taxon>Enterobacterales</taxon>
        <taxon>Erwiniaceae</taxon>
        <taxon>Buchnera</taxon>
    </lineage>
</organism>
<dbReference type="AlphaFoldDB" id="A0A2U8DFR8"/>
<keyword evidence="4 8" id="KW-0479">Metal-binding</keyword>
<evidence type="ECO:0000256" key="4">
    <source>
        <dbReference type="ARBA" id="ARBA00022723"/>
    </source>
</evidence>
<evidence type="ECO:0000256" key="5">
    <source>
        <dbReference type="ARBA" id="ARBA00022759"/>
    </source>
</evidence>
<keyword evidence="7 8" id="KW-0862">Zinc</keyword>